<dbReference type="OrthoDB" id="5192116at2"/>
<accession>A0A543PB10</accession>
<organism evidence="2 3">
    <name type="scientific">Blastococcus colisei</name>
    <dbReference type="NCBI Taxonomy" id="1564162"/>
    <lineage>
        <taxon>Bacteria</taxon>
        <taxon>Bacillati</taxon>
        <taxon>Actinomycetota</taxon>
        <taxon>Actinomycetes</taxon>
        <taxon>Geodermatophilales</taxon>
        <taxon>Geodermatophilaceae</taxon>
        <taxon>Blastococcus</taxon>
    </lineage>
</organism>
<dbReference type="Proteomes" id="UP000319865">
    <property type="component" value="Unassembled WGS sequence"/>
</dbReference>
<protein>
    <submittedName>
        <fullName evidence="2">Uncharacterized protein</fullName>
    </submittedName>
</protein>
<sequence>MGKHAAPEGASADPIVTEALARRPGDAVHHAAAEGPVGWPGERAPEGGRVGWPGDLPGATAETTVARRSWRRLFAPTRVA</sequence>
<dbReference type="EMBL" id="VFQE01000001">
    <property type="protein sequence ID" value="TQN41274.1"/>
    <property type="molecule type" value="Genomic_DNA"/>
</dbReference>
<keyword evidence="3" id="KW-1185">Reference proteome</keyword>
<proteinExistence type="predicted"/>
<feature type="region of interest" description="Disordered" evidence="1">
    <location>
        <begin position="23"/>
        <end position="59"/>
    </location>
</feature>
<evidence type="ECO:0000256" key="1">
    <source>
        <dbReference type="SAM" id="MobiDB-lite"/>
    </source>
</evidence>
<dbReference type="RefSeq" id="WP_142024045.1">
    <property type="nucleotide sequence ID" value="NZ_VFQE01000001.1"/>
</dbReference>
<reference evidence="2 3" key="1">
    <citation type="submission" date="2019-06" db="EMBL/GenBank/DDBJ databases">
        <title>Sequencing the genomes of 1000 actinobacteria strains.</title>
        <authorList>
            <person name="Klenk H.-P."/>
        </authorList>
    </citation>
    <scope>NUCLEOTIDE SEQUENCE [LARGE SCALE GENOMIC DNA]</scope>
    <source>
        <strain evidence="2 3">DSM 46837</strain>
    </source>
</reference>
<comment type="caution">
    <text evidence="2">The sequence shown here is derived from an EMBL/GenBank/DDBJ whole genome shotgun (WGS) entry which is preliminary data.</text>
</comment>
<gene>
    <name evidence="2" type="ORF">FHU33_0637</name>
</gene>
<dbReference type="AlphaFoldDB" id="A0A543PB10"/>
<evidence type="ECO:0000313" key="3">
    <source>
        <dbReference type="Proteomes" id="UP000319865"/>
    </source>
</evidence>
<evidence type="ECO:0000313" key="2">
    <source>
        <dbReference type="EMBL" id="TQN41274.1"/>
    </source>
</evidence>
<feature type="compositionally biased region" description="Basic and acidic residues" evidence="1">
    <location>
        <begin position="23"/>
        <end position="32"/>
    </location>
</feature>
<name>A0A543PB10_9ACTN</name>